<name>A0A9X0CCG3_9EURO</name>
<reference evidence="1" key="1">
    <citation type="submission" date="2022-12" db="EMBL/GenBank/DDBJ databases">
        <authorList>
            <person name="Petersen C."/>
        </authorList>
    </citation>
    <scope>NUCLEOTIDE SEQUENCE</scope>
    <source>
        <strain evidence="1">IBT 29495</strain>
    </source>
</reference>
<dbReference type="OrthoDB" id="5083627at2759"/>
<sequence>MATQLKFTALLKEMKAKRTTNGYDILVSYSEEKVNQLLQARSRDLSSILSIGPLKISGETVFGGEFNYSLSMKLNHPLLQFEDDHGNITLTFGIEEGKVKDLDKDKENHLPSNLQLSFKTTLTNVTGTVEGGFAKPGAKTTPTNRTVILNPDEEDVAQGVCITFQKSTLDIISTTGDNTTAYAILKDGLQKYFQDNADLKYYVAGISNQYNPESESHPLRPHSFSFAAYSGKTKDDTSVLCMQIQVAQGTGEKAISMNDNSWNLFGTSGFVPIPRGSTCSIIIQGDLLMNQLILPSLRNAFDNMEDNTSSTEGGFTITGAMKASDVVIPEMHKEGQLSGGLGTKLVHVDSIQFSPSKPKTTIKFSSDINSKSNKVEYTSDRQRARWRETISADGRAGATLYWTNLEFSWTSKGSWKDKSNVDHPNLLGFDWIGDQHYKVNKSAEDHGWWNWFFGNNTSLPEPFKNLKVPRPELKMEMKTLDYFLTTNLLYPGKHIFKADDPTSESTEKGLALPHDLILTGQTLTS</sequence>
<dbReference type="EMBL" id="JAPWDS010000001">
    <property type="protein sequence ID" value="KAJ5520797.1"/>
    <property type="molecule type" value="Genomic_DNA"/>
</dbReference>
<keyword evidence="2" id="KW-1185">Reference proteome</keyword>
<proteinExistence type="predicted"/>
<dbReference type="Proteomes" id="UP001149954">
    <property type="component" value="Unassembled WGS sequence"/>
</dbReference>
<accession>A0A9X0CCG3</accession>
<gene>
    <name evidence="1" type="ORF">N7463_001250</name>
</gene>
<protein>
    <submittedName>
        <fullName evidence="1">Uncharacterized protein</fullName>
    </submittedName>
</protein>
<evidence type="ECO:0000313" key="2">
    <source>
        <dbReference type="Proteomes" id="UP001149954"/>
    </source>
</evidence>
<evidence type="ECO:0000313" key="1">
    <source>
        <dbReference type="EMBL" id="KAJ5520797.1"/>
    </source>
</evidence>
<organism evidence="1 2">
    <name type="scientific">Penicillium fimorum</name>
    <dbReference type="NCBI Taxonomy" id="1882269"/>
    <lineage>
        <taxon>Eukaryota</taxon>
        <taxon>Fungi</taxon>
        <taxon>Dikarya</taxon>
        <taxon>Ascomycota</taxon>
        <taxon>Pezizomycotina</taxon>
        <taxon>Eurotiomycetes</taxon>
        <taxon>Eurotiomycetidae</taxon>
        <taxon>Eurotiales</taxon>
        <taxon>Aspergillaceae</taxon>
        <taxon>Penicillium</taxon>
    </lineage>
</organism>
<dbReference type="AlphaFoldDB" id="A0A9X0CCG3"/>
<comment type="caution">
    <text evidence="1">The sequence shown here is derived from an EMBL/GenBank/DDBJ whole genome shotgun (WGS) entry which is preliminary data.</text>
</comment>
<reference evidence="1" key="2">
    <citation type="journal article" date="2023" name="IMA Fungus">
        <title>Comparative genomic study of the Penicillium genus elucidates a diverse pangenome and 15 lateral gene transfer events.</title>
        <authorList>
            <person name="Petersen C."/>
            <person name="Sorensen T."/>
            <person name="Nielsen M.R."/>
            <person name="Sondergaard T.E."/>
            <person name="Sorensen J.L."/>
            <person name="Fitzpatrick D.A."/>
            <person name="Frisvad J.C."/>
            <person name="Nielsen K.L."/>
        </authorList>
    </citation>
    <scope>NUCLEOTIDE SEQUENCE</scope>
    <source>
        <strain evidence="1">IBT 29495</strain>
    </source>
</reference>